<dbReference type="PRINTS" id="PR00036">
    <property type="entry name" value="HTHLACI"/>
</dbReference>
<dbReference type="RefSeq" id="WP_004623883.1">
    <property type="nucleotide sequence ID" value="NZ_AORV01000020.1"/>
</dbReference>
<dbReference type="SMART" id="SM00354">
    <property type="entry name" value="HTH_LACI"/>
    <property type="match status" value="1"/>
</dbReference>
<dbReference type="PANTHER" id="PTHR30146:SF109">
    <property type="entry name" value="HTH-TYPE TRANSCRIPTIONAL REGULATOR GALS"/>
    <property type="match status" value="1"/>
</dbReference>
<reference evidence="6 7" key="1">
    <citation type="journal article" date="2013" name="Genome Announc.">
        <title>Draft Genome Sequence of the Cellulolytic, Mesophilic, Anaerobic Bacterium Clostridium termitidis Strain CT1112 (DSM 5398).</title>
        <authorList>
            <person name="Lal S."/>
            <person name="Ramachandran U."/>
            <person name="Zhang X."/>
            <person name="Munir R."/>
            <person name="Sparling R."/>
            <person name="Levin D.B."/>
        </authorList>
    </citation>
    <scope>NUCLEOTIDE SEQUENCE [LARGE SCALE GENOMIC DNA]</scope>
    <source>
        <strain evidence="6 7">CT1112</strain>
    </source>
</reference>
<evidence type="ECO:0000313" key="7">
    <source>
        <dbReference type="Proteomes" id="UP000014155"/>
    </source>
</evidence>
<keyword evidence="2" id="KW-0238">DNA-binding</keyword>
<dbReference type="InterPro" id="IPR028082">
    <property type="entry name" value="Peripla_BP_I"/>
</dbReference>
<dbReference type="InterPro" id="IPR001387">
    <property type="entry name" value="Cro/C1-type_HTH"/>
</dbReference>
<dbReference type="eggNOG" id="COG1609">
    <property type="taxonomic scope" value="Bacteria"/>
</dbReference>
<evidence type="ECO:0000313" key="6">
    <source>
        <dbReference type="EMBL" id="EMS73387.1"/>
    </source>
</evidence>
<feature type="domain" description="HTH cro/C1-type" evidence="5">
    <location>
        <begin position="2"/>
        <end position="51"/>
    </location>
</feature>
<dbReference type="SUPFAM" id="SSF47413">
    <property type="entry name" value="lambda repressor-like DNA-binding domains"/>
    <property type="match status" value="1"/>
</dbReference>
<evidence type="ECO:0000256" key="1">
    <source>
        <dbReference type="ARBA" id="ARBA00023015"/>
    </source>
</evidence>
<dbReference type="CDD" id="cd06267">
    <property type="entry name" value="PBP1_LacI_sugar_binding-like"/>
    <property type="match status" value="1"/>
</dbReference>
<comment type="caution">
    <text evidence="6">The sequence shown here is derived from an EMBL/GenBank/DDBJ whole genome shotgun (WGS) entry which is preliminary data.</text>
</comment>
<dbReference type="Gene3D" id="1.10.260.40">
    <property type="entry name" value="lambda repressor-like DNA-binding domains"/>
    <property type="match status" value="1"/>
</dbReference>
<dbReference type="PROSITE" id="PS00356">
    <property type="entry name" value="HTH_LACI_1"/>
    <property type="match status" value="1"/>
</dbReference>
<keyword evidence="3" id="KW-0804">Transcription</keyword>
<dbReference type="GO" id="GO:0003700">
    <property type="term" value="F:DNA-binding transcription factor activity"/>
    <property type="evidence" value="ECO:0007669"/>
    <property type="project" value="TreeGrafter"/>
</dbReference>
<organism evidence="6 7">
    <name type="scientific">Ruminiclostridium cellobioparum subsp. termitidis CT1112</name>
    <dbReference type="NCBI Taxonomy" id="1195236"/>
    <lineage>
        <taxon>Bacteria</taxon>
        <taxon>Bacillati</taxon>
        <taxon>Bacillota</taxon>
        <taxon>Clostridia</taxon>
        <taxon>Eubacteriales</taxon>
        <taxon>Oscillospiraceae</taxon>
        <taxon>Ruminiclostridium</taxon>
    </lineage>
</organism>
<dbReference type="InterPro" id="IPR000843">
    <property type="entry name" value="HTH_LacI"/>
</dbReference>
<dbReference type="AlphaFoldDB" id="S0FNE0"/>
<evidence type="ECO:0000259" key="5">
    <source>
        <dbReference type="PROSITE" id="PS50943"/>
    </source>
</evidence>
<dbReference type="STRING" id="1195236.CTER_0587"/>
<dbReference type="Pfam" id="PF00532">
    <property type="entry name" value="Peripla_BP_1"/>
    <property type="match status" value="1"/>
</dbReference>
<evidence type="ECO:0000256" key="3">
    <source>
        <dbReference type="ARBA" id="ARBA00023163"/>
    </source>
</evidence>
<dbReference type="EMBL" id="AORV01000020">
    <property type="protein sequence ID" value="EMS73387.1"/>
    <property type="molecule type" value="Genomic_DNA"/>
</dbReference>
<dbReference type="GO" id="GO:0000976">
    <property type="term" value="F:transcription cis-regulatory region binding"/>
    <property type="evidence" value="ECO:0007669"/>
    <property type="project" value="TreeGrafter"/>
</dbReference>
<dbReference type="Proteomes" id="UP000014155">
    <property type="component" value="Unassembled WGS sequence"/>
</dbReference>
<gene>
    <name evidence="6" type="ORF">CTER_0587</name>
</gene>
<dbReference type="SUPFAM" id="SSF53822">
    <property type="entry name" value="Periplasmic binding protein-like I"/>
    <property type="match status" value="1"/>
</dbReference>
<dbReference type="InterPro" id="IPR001761">
    <property type="entry name" value="Peripla_BP/Lac1_sug-bd_dom"/>
</dbReference>
<evidence type="ECO:0000256" key="2">
    <source>
        <dbReference type="ARBA" id="ARBA00023125"/>
    </source>
</evidence>
<protein>
    <submittedName>
        <fullName evidence="6">Transcriptional regulator</fullName>
    </submittedName>
</protein>
<dbReference type="Gene3D" id="3.40.50.2300">
    <property type="match status" value="2"/>
</dbReference>
<dbReference type="PATRIC" id="fig|1195236.3.peg.910"/>
<feature type="domain" description="HTH lacI-type" evidence="4">
    <location>
        <begin position="3"/>
        <end position="57"/>
    </location>
</feature>
<sequence length="339" mass="38464">MKITIRDIAQKANVSTTTVSRVLNNKPDVGKDTVEKIRRIIEEFEYHPSTIARGLVLKKTSTIGFIIPDVCNPYFPELLRNVEDEAKKYNYSTIYVNTDDIEGNEIKMINLLRSKQVDGIIISSFMDSKEGLSLLTKMHKERFPFVLIGMLGNDKKFRKFPSVTIDNFESGYNATKHLIDLGHKKIAHITGLPELNTFIGRREGYKQALKDHNIEFRPEWLIQAGYTGESSYDCTRELLKRKELPTAIFTSNDLLALGCYQALSEAKIAIPEEISLIGHDDVFMIYPSITTMRQPKKEIAQKSVEILMGQINENNESFSTSAVLHAELVVRKSTGPLNF</sequence>
<keyword evidence="7" id="KW-1185">Reference proteome</keyword>
<evidence type="ECO:0000259" key="4">
    <source>
        <dbReference type="PROSITE" id="PS50932"/>
    </source>
</evidence>
<proteinExistence type="predicted"/>
<keyword evidence="1" id="KW-0805">Transcription regulation</keyword>
<dbReference type="PROSITE" id="PS50932">
    <property type="entry name" value="HTH_LACI_2"/>
    <property type="match status" value="1"/>
</dbReference>
<dbReference type="PROSITE" id="PS50943">
    <property type="entry name" value="HTH_CROC1"/>
    <property type="match status" value="1"/>
</dbReference>
<accession>S0FNE0</accession>
<dbReference type="CDD" id="cd01392">
    <property type="entry name" value="HTH_LacI"/>
    <property type="match status" value="1"/>
</dbReference>
<name>S0FNE0_RUMCE</name>
<dbReference type="InterPro" id="IPR010982">
    <property type="entry name" value="Lambda_DNA-bd_dom_sf"/>
</dbReference>
<dbReference type="Pfam" id="PF00356">
    <property type="entry name" value="LacI"/>
    <property type="match status" value="1"/>
</dbReference>
<dbReference type="PANTHER" id="PTHR30146">
    <property type="entry name" value="LACI-RELATED TRANSCRIPTIONAL REPRESSOR"/>
    <property type="match status" value="1"/>
</dbReference>